<evidence type="ECO:0000313" key="1">
    <source>
        <dbReference type="EMBL" id="EGG41184.1"/>
    </source>
</evidence>
<dbReference type="GO" id="GO:0006629">
    <property type="term" value="P:lipid metabolic process"/>
    <property type="evidence" value="ECO:0007669"/>
    <property type="project" value="InterPro"/>
</dbReference>
<accession>F3KMV1</accession>
<reference evidence="1" key="1">
    <citation type="journal article" date="2011" name="PLoS ONE">
        <title>Genome of a low-salinity ammonia-oxidizing archaeon determined by single-cell and metagenomic analysis.</title>
        <authorList>
            <person name="Blainey P.C."/>
            <person name="Mosier A.C."/>
            <person name="Potanina A."/>
            <person name="Francis C.A."/>
            <person name="Quake S.R."/>
        </authorList>
    </citation>
    <scope>NUCLEOTIDE SEQUENCE [LARGE SCALE GENOMIC DNA]</scope>
    <source>
        <strain evidence="1">SFB1</strain>
    </source>
</reference>
<dbReference type="EMBL" id="AEGP01000066">
    <property type="protein sequence ID" value="EGG41184.1"/>
    <property type="molecule type" value="Genomic_DNA"/>
</dbReference>
<dbReference type="STRING" id="886738.Nlim_1991"/>
<dbReference type="Gene3D" id="3.20.20.190">
    <property type="entry name" value="Phosphatidylinositol (PI) phosphodiesterase"/>
    <property type="match status" value="1"/>
</dbReference>
<dbReference type="Proteomes" id="UP000004348">
    <property type="component" value="Chromosome"/>
</dbReference>
<comment type="caution">
    <text evidence="1">The sequence shown here is derived from an EMBL/GenBank/DDBJ whole genome shotgun (WGS) entry which is preliminary data.</text>
</comment>
<dbReference type="GO" id="GO:0008081">
    <property type="term" value="F:phosphoric diester hydrolase activity"/>
    <property type="evidence" value="ECO:0007669"/>
    <property type="project" value="InterPro"/>
</dbReference>
<dbReference type="InterPro" id="IPR017946">
    <property type="entry name" value="PLC-like_Pdiesterase_TIM-brl"/>
</dbReference>
<name>F3KMV1_9ARCH</name>
<sequence length="202" mass="23863">MLEIFGHRAIFNGVENSVKSIPYYKKLGVGIELDLRHNKKGVYISHDPTNDGDLFEDMCKICSDLEIRMALHIKEIEIINEVIRLLEKYSITNYFIFNTENFEYPEFVDKKKIAAYISKKQENIKEDILWCDEIQKKWYSQKTISDLHQKNKVVYVMSLEVVKTCQEKEVLLEWQRLINLGIDGICTKYPEKLMRFVKGDLN</sequence>
<dbReference type="AlphaFoldDB" id="F3KMV1"/>
<dbReference type="HOGENOM" id="CLU_095644_0_0_2"/>
<dbReference type="SUPFAM" id="SSF51695">
    <property type="entry name" value="PLC-like phosphodiesterases"/>
    <property type="match status" value="1"/>
</dbReference>
<organism evidence="1">
    <name type="scientific">Candidatus Nitrosarchaeum limnium SFB1</name>
    <dbReference type="NCBI Taxonomy" id="886738"/>
    <lineage>
        <taxon>Archaea</taxon>
        <taxon>Nitrososphaerota</taxon>
        <taxon>Nitrososphaeria</taxon>
        <taxon>Nitrosopumilales</taxon>
        <taxon>Nitrosopumilaceae</taxon>
        <taxon>Nitrosarchaeum</taxon>
    </lineage>
</organism>
<proteinExistence type="predicted"/>
<evidence type="ECO:0008006" key="2">
    <source>
        <dbReference type="Google" id="ProtNLM"/>
    </source>
</evidence>
<protein>
    <recommendedName>
        <fullName evidence="2">Glycerophosphoryl diester phosphodiesterase</fullName>
    </recommendedName>
</protein>
<gene>
    <name evidence="1" type="ORF">Nlim_1991</name>
</gene>